<evidence type="ECO:0000256" key="1">
    <source>
        <dbReference type="ARBA" id="ARBA00004613"/>
    </source>
</evidence>
<dbReference type="CDD" id="cd20742">
    <property type="entry name" value="FIX_vWA-like"/>
    <property type="match status" value="1"/>
</dbReference>
<dbReference type="Pfam" id="PF18884">
    <property type="entry name" value="TSP3_bac"/>
    <property type="match status" value="5"/>
</dbReference>
<evidence type="ECO:0000256" key="2">
    <source>
        <dbReference type="ARBA" id="ARBA00022525"/>
    </source>
</evidence>
<feature type="compositionally biased region" description="Basic and acidic residues" evidence="5">
    <location>
        <begin position="689"/>
        <end position="701"/>
    </location>
</feature>
<feature type="region of interest" description="Disordered" evidence="5">
    <location>
        <begin position="245"/>
        <end position="353"/>
    </location>
</feature>
<proteinExistence type="predicted"/>
<dbReference type="CDD" id="cd00198">
    <property type="entry name" value="vWFA"/>
    <property type="match status" value="1"/>
</dbReference>
<gene>
    <name evidence="8" type="ORF">ACFPJ6_12730</name>
</gene>
<keyword evidence="9" id="KW-1185">Reference proteome</keyword>
<dbReference type="InterPro" id="IPR002035">
    <property type="entry name" value="VWF_A"/>
</dbReference>
<dbReference type="InterPro" id="IPR053180">
    <property type="entry name" value="Ca-binding_acidic-repeat"/>
</dbReference>
<name>A0ABW0GNT8_9MICO</name>
<feature type="region of interest" description="Disordered" evidence="5">
    <location>
        <begin position="1002"/>
        <end position="1024"/>
    </location>
</feature>
<dbReference type="PANTHER" id="PTHR37467:SF1">
    <property type="entry name" value="EXPORTED CALCIUM-BINDING GLYCOPROTEIN"/>
    <property type="match status" value="1"/>
</dbReference>
<evidence type="ECO:0000313" key="9">
    <source>
        <dbReference type="Proteomes" id="UP001596122"/>
    </source>
</evidence>
<feature type="compositionally biased region" description="Acidic residues" evidence="5">
    <location>
        <begin position="672"/>
        <end position="683"/>
    </location>
</feature>
<dbReference type="InterPro" id="IPR059100">
    <property type="entry name" value="TSP3_bac"/>
</dbReference>
<dbReference type="PROSITE" id="PS00018">
    <property type="entry name" value="EF_HAND_1"/>
    <property type="match status" value="1"/>
</dbReference>
<reference evidence="9" key="1">
    <citation type="journal article" date="2019" name="Int. J. Syst. Evol. Microbiol.">
        <title>The Global Catalogue of Microorganisms (GCM) 10K type strain sequencing project: providing services to taxonomists for standard genome sequencing and annotation.</title>
        <authorList>
            <consortium name="The Broad Institute Genomics Platform"/>
            <consortium name="The Broad Institute Genome Sequencing Center for Infectious Disease"/>
            <person name="Wu L."/>
            <person name="Ma J."/>
        </authorList>
    </citation>
    <scope>NUCLEOTIDE SEQUENCE [LARGE SCALE GENOMIC DNA]</scope>
    <source>
        <strain evidence="9">CCUG 43114</strain>
    </source>
</reference>
<feature type="region of interest" description="Disordered" evidence="5">
    <location>
        <begin position="661"/>
        <end position="712"/>
    </location>
</feature>
<dbReference type="PANTHER" id="PTHR37467">
    <property type="entry name" value="EXPORTED CALCIUM-BINDING GLYCOPROTEIN-RELATED"/>
    <property type="match status" value="1"/>
</dbReference>
<comment type="caution">
    <text evidence="8">The sequence shown here is derived from an EMBL/GenBank/DDBJ whole genome shotgun (WGS) entry which is preliminary data.</text>
</comment>
<feature type="region of interest" description="Disordered" evidence="5">
    <location>
        <begin position="743"/>
        <end position="796"/>
    </location>
</feature>
<feature type="compositionally biased region" description="Basic and acidic residues" evidence="5">
    <location>
        <begin position="322"/>
        <end position="336"/>
    </location>
</feature>
<dbReference type="EMBL" id="JBHSLD010000009">
    <property type="protein sequence ID" value="MFC5381655.1"/>
    <property type="molecule type" value="Genomic_DNA"/>
</dbReference>
<feature type="chain" id="PRO_5045535263" evidence="6">
    <location>
        <begin position="31"/>
        <end position="1102"/>
    </location>
</feature>
<dbReference type="Gene3D" id="3.40.50.410">
    <property type="entry name" value="von Willebrand factor, type A domain"/>
    <property type="match status" value="1"/>
</dbReference>
<feature type="compositionally biased region" description="Acidic residues" evidence="5">
    <location>
        <begin position="337"/>
        <end position="350"/>
    </location>
</feature>
<evidence type="ECO:0000256" key="3">
    <source>
        <dbReference type="ARBA" id="ARBA00022729"/>
    </source>
</evidence>
<evidence type="ECO:0000256" key="6">
    <source>
        <dbReference type="SAM" id="SignalP"/>
    </source>
</evidence>
<protein>
    <submittedName>
        <fullName evidence="8">VWA domain-containing protein</fullName>
    </submittedName>
</protein>
<keyword evidence="4" id="KW-0106">Calcium</keyword>
<dbReference type="SMART" id="SM00327">
    <property type="entry name" value="VWA"/>
    <property type="match status" value="1"/>
</dbReference>
<accession>A0ABW0GNT8</accession>
<evidence type="ECO:0000259" key="7">
    <source>
        <dbReference type="PROSITE" id="PS50234"/>
    </source>
</evidence>
<dbReference type="RefSeq" id="WP_340269607.1">
    <property type="nucleotide sequence ID" value="NZ_JBBEOG010000004.1"/>
</dbReference>
<dbReference type="SUPFAM" id="SSF53300">
    <property type="entry name" value="vWA-like"/>
    <property type="match status" value="1"/>
</dbReference>
<comment type="subcellular location">
    <subcellularLocation>
        <location evidence="1">Secreted</location>
    </subcellularLocation>
</comment>
<dbReference type="InterPro" id="IPR018247">
    <property type="entry name" value="EF_Hand_1_Ca_BS"/>
</dbReference>
<evidence type="ECO:0000256" key="5">
    <source>
        <dbReference type="SAM" id="MobiDB-lite"/>
    </source>
</evidence>
<evidence type="ECO:0000256" key="4">
    <source>
        <dbReference type="ARBA" id="ARBA00022837"/>
    </source>
</evidence>
<sequence>MTRTHGWRRVLTSTVVAVALLATTPGAASAAEPPPTWRDALGAMVDTAPGVTSAERRVVASTALDAVDGVADALVADLRDDAARYADETRFAGPQAAGELLDGDRRLAVVLQAALNDGTAAEGAIVDALADVLAADVQSARTSLVDARLVAADAQDRAKVAQAERQLDQALGQWGAGQPVAVVAHLEQSVRSSGAVLADAGLLPLDRLRDLDADGLPDLFELRGGSSPLVADTDGDGLTDRFEALEGGLQHRPTTADSDADGVRDDASDVDSDGLTALDEQRLGTDPLTADTDGDGVTDAVEQDGSSDAALTDTDGDGLSDASERRTGGTLDPRDADTDDDGTGDADEVVDVTTTSGGVRVTLTGRADLADGFSATPVRGGPAAAPGGGRVGTPFELGLAPGAMAGLEQAVVELPFDPAAAGDDDLRVFVHDPTSGTWLPVPGEQPVDQNRGTVTATLEHFSVYAVFSVPGWGSTLTGLGGTCRPGGGTGASVFVDVAFVLDASGSMLSNDPQRLRQQASKNFVDALVDGDKGAVVSFASGSSLLQGLTGDKAALRAAIDRVGASGGTNIGAGVSTGLSALAAETDPTVAKIMILLTDGVGSYSSSLTARAAEERVTVYTVGLGSFVDSALLQRIADETGGAYYPVATAEDLPDVFREIEEDTGDDGRDSDGDGLSDCDEELGALDPESGERLTSDPRLPDTDGDGLPDGTEIARRDMTDLERLLLAPLGPDVVSSVLGVRSDPRAVDSDGDGLDDLTELDQGSLPRDPDSDFDDLDDGREDAEGTDPMSRDSDGDGFLDAFEVANRDQGYDALVVTEIQSGWSYLGDFLVGATCGDLFGFCESDSIAWLAGNLVSGFVVYGDVRDAISSLIRLDLIGVGFAAGGVIPIAGDAVKAGEGVVKFLRRVGADTPRGRATIDFAMGLDLPASVKVDILEEAAGGLATVRRSGVADADLVRLAKRTDMKQLESLASRATRVDSGSGYFAKGSDAEIELRRITGSQADEQPFPVDPTRPGDMTGGRKVDAWDPLTRTAYESKSGYVIEARVEETLEQIAKDRALLDSGEFADVEWHFFASQAGTVGADVRILDALDDAGIPYVLHLP</sequence>
<feature type="compositionally biased region" description="Acidic residues" evidence="5">
    <location>
        <begin position="749"/>
        <end position="759"/>
    </location>
</feature>
<feature type="compositionally biased region" description="Low complexity" evidence="5">
    <location>
        <begin position="289"/>
        <end position="300"/>
    </location>
</feature>
<organism evidence="8 9">
    <name type="scientific">Aquipuribacter nitratireducens</name>
    <dbReference type="NCBI Taxonomy" id="650104"/>
    <lineage>
        <taxon>Bacteria</taxon>
        <taxon>Bacillati</taxon>
        <taxon>Actinomycetota</taxon>
        <taxon>Actinomycetes</taxon>
        <taxon>Micrococcales</taxon>
        <taxon>Intrasporangiaceae</taxon>
        <taxon>Aquipuribacter</taxon>
    </lineage>
</organism>
<dbReference type="InterPro" id="IPR036465">
    <property type="entry name" value="vWFA_dom_sf"/>
</dbReference>
<evidence type="ECO:0000313" key="8">
    <source>
        <dbReference type="EMBL" id="MFC5381655.1"/>
    </source>
</evidence>
<dbReference type="Proteomes" id="UP001596122">
    <property type="component" value="Unassembled WGS sequence"/>
</dbReference>
<feature type="signal peptide" evidence="6">
    <location>
        <begin position="1"/>
        <end position="30"/>
    </location>
</feature>
<feature type="domain" description="VWFA" evidence="7">
    <location>
        <begin position="496"/>
        <end position="659"/>
    </location>
</feature>
<dbReference type="Pfam" id="PF00092">
    <property type="entry name" value="VWA"/>
    <property type="match status" value="1"/>
</dbReference>
<keyword evidence="2" id="KW-0964">Secreted</keyword>
<keyword evidence="3 6" id="KW-0732">Signal</keyword>
<feature type="compositionally biased region" description="Acidic residues" evidence="5">
    <location>
        <begin position="771"/>
        <end position="785"/>
    </location>
</feature>
<dbReference type="PROSITE" id="PS50234">
    <property type="entry name" value="VWFA"/>
    <property type="match status" value="1"/>
</dbReference>